<dbReference type="GO" id="GO:0003677">
    <property type="term" value="F:DNA binding"/>
    <property type="evidence" value="ECO:0007669"/>
    <property type="project" value="InterPro"/>
</dbReference>
<evidence type="ECO:0000313" key="1">
    <source>
        <dbReference type="EMBL" id="ARN20984.1"/>
    </source>
</evidence>
<reference evidence="1 2" key="1">
    <citation type="submission" date="2016-04" db="EMBL/GenBank/DDBJ databases">
        <title>Complete genome sequence of natural rubber-degrading, novel Gram-negative bacterium, Rhizobacter gummiphilus strain NS21.</title>
        <authorList>
            <person name="Tabata M."/>
            <person name="Kasai D."/>
            <person name="Fukuda M."/>
        </authorList>
    </citation>
    <scope>NUCLEOTIDE SEQUENCE [LARGE SCALE GENOMIC DNA]</scope>
    <source>
        <strain evidence="1 2">NS21</strain>
    </source>
</reference>
<sequence length="148" mass="16263">MKIGELARLTGTAVETIRFYEREGLLPEAARTSGNYRVYGDDQAERLAFIRRCRSLDMTLGEIRALLAFKSAPQENCQGVNELIDEHIGHVARRIDELKSLEAQLRQLRHQCNAEDAAAGCGILKELSEGLGGAADAPAVSRHVHGTH</sequence>
<accession>A0A1W6L9U9</accession>
<dbReference type="InterPro" id="IPR009061">
    <property type="entry name" value="DNA-bd_dom_put_sf"/>
</dbReference>
<organism evidence="1 2">
    <name type="scientific">Piscinibacter gummiphilus</name>
    <dbReference type="NCBI Taxonomy" id="946333"/>
    <lineage>
        <taxon>Bacteria</taxon>
        <taxon>Pseudomonadati</taxon>
        <taxon>Pseudomonadota</taxon>
        <taxon>Betaproteobacteria</taxon>
        <taxon>Burkholderiales</taxon>
        <taxon>Sphaerotilaceae</taxon>
        <taxon>Piscinibacter</taxon>
    </lineage>
</organism>
<evidence type="ECO:0000313" key="2">
    <source>
        <dbReference type="Proteomes" id="UP000193427"/>
    </source>
</evidence>
<dbReference type="PANTHER" id="PTHR30204:SF92">
    <property type="entry name" value="HTH-TYPE TRANSCRIPTIONAL REGULATOR ZNTR"/>
    <property type="match status" value="1"/>
</dbReference>
<dbReference type="STRING" id="946333.A4W93_14375"/>
<dbReference type="Pfam" id="PF13411">
    <property type="entry name" value="MerR_1"/>
    <property type="match status" value="1"/>
</dbReference>
<dbReference type="PRINTS" id="PR00040">
    <property type="entry name" value="HTHMERR"/>
</dbReference>
<dbReference type="OrthoDB" id="9808480at2"/>
<protein>
    <submittedName>
        <fullName evidence="1">Cd(Ii)/pb(Ii)-responsive transcriptional regulator</fullName>
    </submittedName>
</protein>
<dbReference type="PROSITE" id="PS50937">
    <property type="entry name" value="HTH_MERR_2"/>
    <property type="match status" value="1"/>
</dbReference>
<dbReference type="CDD" id="cd04784">
    <property type="entry name" value="HTH_CadR-PbrR"/>
    <property type="match status" value="1"/>
</dbReference>
<gene>
    <name evidence="1" type="ORF">A4W93_14375</name>
</gene>
<dbReference type="KEGG" id="rgu:A4W93_14375"/>
<dbReference type="NCBIfam" id="TIGR02047">
    <property type="entry name" value="CadR-PbrR"/>
    <property type="match status" value="1"/>
</dbReference>
<dbReference type="PANTHER" id="PTHR30204">
    <property type="entry name" value="REDOX-CYCLING DRUG-SENSING TRANSCRIPTIONAL ACTIVATOR SOXR"/>
    <property type="match status" value="1"/>
</dbReference>
<dbReference type="InterPro" id="IPR011791">
    <property type="entry name" value="CadR-PbrR"/>
</dbReference>
<dbReference type="GO" id="GO:0003700">
    <property type="term" value="F:DNA-binding transcription factor activity"/>
    <property type="evidence" value="ECO:0007669"/>
    <property type="project" value="InterPro"/>
</dbReference>
<dbReference type="InterPro" id="IPR047057">
    <property type="entry name" value="MerR_fam"/>
</dbReference>
<name>A0A1W6L9U9_9BURK</name>
<keyword evidence="2" id="KW-1185">Reference proteome</keyword>
<dbReference type="SMART" id="SM00422">
    <property type="entry name" value="HTH_MERR"/>
    <property type="match status" value="1"/>
</dbReference>
<dbReference type="SUPFAM" id="SSF46955">
    <property type="entry name" value="Putative DNA-binding domain"/>
    <property type="match status" value="1"/>
</dbReference>
<dbReference type="RefSeq" id="WP_085751264.1">
    <property type="nucleotide sequence ID" value="NZ_BSPR01000004.1"/>
</dbReference>
<dbReference type="EMBL" id="CP015118">
    <property type="protein sequence ID" value="ARN20984.1"/>
    <property type="molecule type" value="Genomic_DNA"/>
</dbReference>
<dbReference type="InterPro" id="IPR000551">
    <property type="entry name" value="MerR-type_HTH_dom"/>
</dbReference>
<proteinExistence type="predicted"/>
<dbReference type="GO" id="GO:0046872">
    <property type="term" value="F:metal ion binding"/>
    <property type="evidence" value="ECO:0007669"/>
    <property type="project" value="InterPro"/>
</dbReference>
<dbReference type="Proteomes" id="UP000193427">
    <property type="component" value="Chromosome"/>
</dbReference>
<dbReference type="GO" id="GO:0045893">
    <property type="term" value="P:positive regulation of DNA-templated transcription"/>
    <property type="evidence" value="ECO:0007669"/>
    <property type="project" value="InterPro"/>
</dbReference>
<dbReference type="AlphaFoldDB" id="A0A1W6L9U9"/>
<dbReference type="Gene3D" id="1.10.1660.10">
    <property type="match status" value="1"/>
</dbReference>